<dbReference type="EMBL" id="BDQV01000041">
    <property type="protein sequence ID" value="GAY47825.1"/>
    <property type="molecule type" value="Genomic_DNA"/>
</dbReference>
<gene>
    <name evidence="1" type="ORF">CUMW_107310</name>
</gene>
<organism evidence="1 2">
    <name type="scientific">Citrus unshiu</name>
    <name type="common">Satsuma mandarin</name>
    <name type="synonym">Citrus nobilis var. unshiu</name>
    <dbReference type="NCBI Taxonomy" id="55188"/>
    <lineage>
        <taxon>Eukaryota</taxon>
        <taxon>Viridiplantae</taxon>
        <taxon>Streptophyta</taxon>
        <taxon>Embryophyta</taxon>
        <taxon>Tracheophyta</taxon>
        <taxon>Spermatophyta</taxon>
        <taxon>Magnoliopsida</taxon>
        <taxon>eudicotyledons</taxon>
        <taxon>Gunneridae</taxon>
        <taxon>Pentapetalae</taxon>
        <taxon>rosids</taxon>
        <taxon>malvids</taxon>
        <taxon>Sapindales</taxon>
        <taxon>Rutaceae</taxon>
        <taxon>Aurantioideae</taxon>
        <taxon>Citrus</taxon>
    </lineage>
</organism>
<evidence type="ECO:0000313" key="2">
    <source>
        <dbReference type="Proteomes" id="UP000236630"/>
    </source>
</evidence>
<evidence type="ECO:0000313" key="1">
    <source>
        <dbReference type="EMBL" id="GAY47825.1"/>
    </source>
</evidence>
<sequence>MVFRQTMAQACCIVARCTAATFLVTRTTVANVAASVSLDSFVAMGLAPMCLTMKLIVASATRNALVGFDVSLEIVAMLKEF</sequence>
<reference evidence="1 2" key="1">
    <citation type="journal article" date="2017" name="Front. Genet.">
        <title>Draft sequencing of the heterozygous diploid genome of Satsuma (Citrus unshiu Marc.) using a hybrid assembly approach.</title>
        <authorList>
            <person name="Shimizu T."/>
            <person name="Tanizawa Y."/>
            <person name="Mochizuki T."/>
            <person name="Nagasaki H."/>
            <person name="Yoshioka T."/>
            <person name="Toyoda A."/>
            <person name="Fujiyama A."/>
            <person name="Kaminuma E."/>
            <person name="Nakamura Y."/>
        </authorList>
    </citation>
    <scope>NUCLEOTIDE SEQUENCE [LARGE SCALE GENOMIC DNA]</scope>
    <source>
        <strain evidence="2">cv. Miyagawa wase</strain>
    </source>
</reference>
<comment type="caution">
    <text evidence="1">The sequence shown here is derived from an EMBL/GenBank/DDBJ whole genome shotgun (WGS) entry which is preliminary data.</text>
</comment>
<keyword evidence="2" id="KW-1185">Reference proteome</keyword>
<accession>A0A2H5P6V9</accession>
<protein>
    <submittedName>
        <fullName evidence="1">Uncharacterized protein</fullName>
    </submittedName>
</protein>
<name>A0A2H5P6V9_CITUN</name>
<dbReference type="AlphaFoldDB" id="A0A2H5P6V9"/>
<dbReference type="Proteomes" id="UP000236630">
    <property type="component" value="Unassembled WGS sequence"/>
</dbReference>
<proteinExistence type="predicted"/>